<organism evidence="2 3">
    <name type="scientific">Elasticomyces elasticus</name>
    <dbReference type="NCBI Taxonomy" id="574655"/>
    <lineage>
        <taxon>Eukaryota</taxon>
        <taxon>Fungi</taxon>
        <taxon>Dikarya</taxon>
        <taxon>Ascomycota</taxon>
        <taxon>Pezizomycotina</taxon>
        <taxon>Dothideomycetes</taxon>
        <taxon>Dothideomycetidae</taxon>
        <taxon>Mycosphaerellales</taxon>
        <taxon>Teratosphaeriaceae</taxon>
        <taxon>Elasticomyces</taxon>
    </lineage>
</organism>
<dbReference type="AlphaFoldDB" id="A0AAN7W8E0"/>
<dbReference type="EMBL" id="JAVRQU010000005">
    <property type="protein sequence ID" value="KAK5702758.1"/>
    <property type="molecule type" value="Genomic_DNA"/>
</dbReference>
<evidence type="ECO:0000256" key="1">
    <source>
        <dbReference type="SAM" id="MobiDB-lite"/>
    </source>
</evidence>
<protein>
    <submittedName>
        <fullName evidence="2">Uncharacterized protein</fullName>
    </submittedName>
</protein>
<evidence type="ECO:0000313" key="2">
    <source>
        <dbReference type="EMBL" id="KAK5702758.1"/>
    </source>
</evidence>
<evidence type="ECO:0000313" key="3">
    <source>
        <dbReference type="Proteomes" id="UP001310594"/>
    </source>
</evidence>
<dbReference type="Proteomes" id="UP001310594">
    <property type="component" value="Unassembled WGS sequence"/>
</dbReference>
<accession>A0AAN7W8E0</accession>
<gene>
    <name evidence="2" type="ORF">LTR97_003704</name>
</gene>
<reference evidence="2" key="1">
    <citation type="submission" date="2023-08" db="EMBL/GenBank/DDBJ databases">
        <title>Black Yeasts Isolated from many extreme environments.</title>
        <authorList>
            <person name="Coleine C."/>
            <person name="Stajich J.E."/>
            <person name="Selbmann L."/>
        </authorList>
    </citation>
    <scope>NUCLEOTIDE SEQUENCE</scope>
    <source>
        <strain evidence="2">CCFEE 5810</strain>
    </source>
</reference>
<sequence>MAAAGEISTAHLTKGDVVMMKDNAREDGNVADNDQSSERQERLEAGMTRAGAGEARGRCYILELPKELRLQIYELLSPDCIQLRTYDKPTVVGLTGHEIATKRIYRMRDEVGVRQAADKHYHISIAYTCHQVYDEARTILKRPQHIIVRPSLGSTPSDGREFAPLYSGVPIICLLQSLTVCLITMDETAAEDLAQSQAIISILRPGLKVQDLVLQIVDYCGSGDAGFAASIFTSLTAMLAVWLEAGLGVNISVVIEERWDTVRSWNKTSGGQWQERRPGNDVYDLDEQSFYDRLFKTLKIISPPASLA</sequence>
<comment type="caution">
    <text evidence="2">The sequence shown here is derived from an EMBL/GenBank/DDBJ whole genome shotgun (WGS) entry which is preliminary data.</text>
</comment>
<feature type="region of interest" description="Disordered" evidence="1">
    <location>
        <begin position="26"/>
        <end position="49"/>
    </location>
</feature>
<proteinExistence type="predicted"/>
<name>A0AAN7W8E0_9PEZI</name>